<evidence type="ECO:0000313" key="2">
    <source>
        <dbReference type="Proteomes" id="UP000499080"/>
    </source>
</evidence>
<protein>
    <submittedName>
        <fullName evidence="1">Uncharacterized protein</fullName>
    </submittedName>
</protein>
<dbReference type="EMBL" id="BGPR01006043">
    <property type="protein sequence ID" value="GBN15601.1"/>
    <property type="molecule type" value="Genomic_DNA"/>
</dbReference>
<proteinExistence type="predicted"/>
<accession>A0A4Y2LLD6</accession>
<sequence length="91" mass="10522">MSCGQDVEEVATETRQFSSRLIELCEVWYCRDGTKFLKSVGMDVFFKLHPEVAIHCCSRPFKGRNNSHCQQKAFLCVHPLPQEMHNTSLLF</sequence>
<name>A0A4Y2LLD6_ARAVE</name>
<evidence type="ECO:0000313" key="1">
    <source>
        <dbReference type="EMBL" id="GBN15601.1"/>
    </source>
</evidence>
<organism evidence="1 2">
    <name type="scientific">Araneus ventricosus</name>
    <name type="common">Orbweaver spider</name>
    <name type="synonym">Epeira ventricosa</name>
    <dbReference type="NCBI Taxonomy" id="182803"/>
    <lineage>
        <taxon>Eukaryota</taxon>
        <taxon>Metazoa</taxon>
        <taxon>Ecdysozoa</taxon>
        <taxon>Arthropoda</taxon>
        <taxon>Chelicerata</taxon>
        <taxon>Arachnida</taxon>
        <taxon>Araneae</taxon>
        <taxon>Araneomorphae</taxon>
        <taxon>Entelegynae</taxon>
        <taxon>Araneoidea</taxon>
        <taxon>Araneidae</taxon>
        <taxon>Araneus</taxon>
    </lineage>
</organism>
<reference evidence="1 2" key="1">
    <citation type="journal article" date="2019" name="Sci. Rep.">
        <title>Orb-weaving spider Araneus ventricosus genome elucidates the spidroin gene catalogue.</title>
        <authorList>
            <person name="Kono N."/>
            <person name="Nakamura H."/>
            <person name="Ohtoshi R."/>
            <person name="Moran D.A.P."/>
            <person name="Shinohara A."/>
            <person name="Yoshida Y."/>
            <person name="Fujiwara M."/>
            <person name="Mori M."/>
            <person name="Tomita M."/>
            <person name="Arakawa K."/>
        </authorList>
    </citation>
    <scope>NUCLEOTIDE SEQUENCE [LARGE SCALE GENOMIC DNA]</scope>
</reference>
<dbReference type="Proteomes" id="UP000499080">
    <property type="component" value="Unassembled WGS sequence"/>
</dbReference>
<keyword evidence="2" id="KW-1185">Reference proteome</keyword>
<dbReference type="AlphaFoldDB" id="A0A4Y2LLD6"/>
<comment type="caution">
    <text evidence="1">The sequence shown here is derived from an EMBL/GenBank/DDBJ whole genome shotgun (WGS) entry which is preliminary data.</text>
</comment>
<gene>
    <name evidence="1" type="ORF">AVEN_24264_1</name>
</gene>